<organism evidence="2 3">
    <name type="scientific">Didymella exigua CBS 183.55</name>
    <dbReference type="NCBI Taxonomy" id="1150837"/>
    <lineage>
        <taxon>Eukaryota</taxon>
        <taxon>Fungi</taxon>
        <taxon>Dikarya</taxon>
        <taxon>Ascomycota</taxon>
        <taxon>Pezizomycotina</taxon>
        <taxon>Dothideomycetes</taxon>
        <taxon>Pleosporomycetidae</taxon>
        <taxon>Pleosporales</taxon>
        <taxon>Pleosporineae</taxon>
        <taxon>Didymellaceae</taxon>
        <taxon>Didymella</taxon>
    </lineage>
</organism>
<evidence type="ECO:0000256" key="1">
    <source>
        <dbReference type="SAM" id="MobiDB-lite"/>
    </source>
</evidence>
<accession>A0A6A5R8K3</accession>
<keyword evidence="3" id="KW-1185">Reference proteome</keyword>
<gene>
    <name evidence="2" type="ORF">M421DRAFT_306956</name>
</gene>
<feature type="region of interest" description="Disordered" evidence="1">
    <location>
        <begin position="153"/>
        <end position="172"/>
    </location>
</feature>
<dbReference type="EMBL" id="ML979002">
    <property type="protein sequence ID" value="KAF1923649.1"/>
    <property type="molecule type" value="Genomic_DNA"/>
</dbReference>
<dbReference type="GeneID" id="54346813"/>
<name>A0A6A5R8K3_9PLEO</name>
<reference evidence="2" key="1">
    <citation type="journal article" date="2020" name="Stud. Mycol.">
        <title>101 Dothideomycetes genomes: a test case for predicting lifestyles and emergence of pathogens.</title>
        <authorList>
            <person name="Haridas S."/>
            <person name="Albert R."/>
            <person name="Binder M."/>
            <person name="Bloem J."/>
            <person name="Labutti K."/>
            <person name="Salamov A."/>
            <person name="Andreopoulos B."/>
            <person name="Baker S."/>
            <person name="Barry K."/>
            <person name="Bills G."/>
            <person name="Bluhm B."/>
            <person name="Cannon C."/>
            <person name="Castanera R."/>
            <person name="Culley D."/>
            <person name="Daum C."/>
            <person name="Ezra D."/>
            <person name="Gonzalez J."/>
            <person name="Henrissat B."/>
            <person name="Kuo A."/>
            <person name="Liang C."/>
            <person name="Lipzen A."/>
            <person name="Lutzoni F."/>
            <person name="Magnuson J."/>
            <person name="Mondo S."/>
            <person name="Nolan M."/>
            <person name="Ohm R."/>
            <person name="Pangilinan J."/>
            <person name="Park H.-J."/>
            <person name="Ramirez L."/>
            <person name="Alfaro M."/>
            <person name="Sun H."/>
            <person name="Tritt A."/>
            <person name="Yoshinaga Y."/>
            <person name="Zwiers L.-H."/>
            <person name="Turgeon B."/>
            <person name="Goodwin S."/>
            <person name="Spatafora J."/>
            <person name="Crous P."/>
            <person name="Grigoriev I."/>
        </authorList>
    </citation>
    <scope>NUCLEOTIDE SEQUENCE</scope>
    <source>
        <strain evidence="2">CBS 183.55</strain>
    </source>
</reference>
<protein>
    <submittedName>
        <fullName evidence="2">Uncharacterized protein</fullName>
    </submittedName>
</protein>
<sequence>MSALAVTRFTSQEQVYITQKWLPRVIIPPINTPMSRLKIERLHSTLSLHPQALETQRGVCYTWVSFKYHPRDGNAFLRVQPPPVRSVDGHAPHLGRILRQWTDTFLHTGLAVQVQGDPQLRDTLSASATALCWMYALTSYRMSIPADEPLSLHYEGGHGEKPTAPRSATTNSVRRHCDQIMPFLYLL</sequence>
<evidence type="ECO:0000313" key="3">
    <source>
        <dbReference type="Proteomes" id="UP000800082"/>
    </source>
</evidence>
<evidence type="ECO:0000313" key="2">
    <source>
        <dbReference type="EMBL" id="KAF1923649.1"/>
    </source>
</evidence>
<dbReference type="RefSeq" id="XP_033443902.1">
    <property type="nucleotide sequence ID" value="XM_033589166.1"/>
</dbReference>
<proteinExistence type="predicted"/>
<dbReference type="AlphaFoldDB" id="A0A6A5R8K3"/>
<dbReference type="Proteomes" id="UP000800082">
    <property type="component" value="Unassembled WGS sequence"/>
</dbReference>